<evidence type="ECO:0000313" key="10">
    <source>
        <dbReference type="Proteomes" id="UP000243423"/>
    </source>
</evidence>
<keyword evidence="9" id="KW-0396">Initiation factor</keyword>
<keyword evidence="3 6" id="KW-0805">Transcription regulation</keyword>
<dbReference type="Proteomes" id="UP000243423">
    <property type="component" value="Nucleomorph 1"/>
</dbReference>
<sequence>MFVHYRLSTIGIQLEETLQELLKKKVINFDIIDFVKNEFDKAIINGLKKYVKDKPLIKGELKHYQNCDNVWIFEINNPQIKVSSYNLPVQFQGILKIIACDLKLTKNLSKKKIQKNPKKLLKI</sequence>
<evidence type="ECO:0000259" key="7">
    <source>
        <dbReference type="Pfam" id="PF02268"/>
    </source>
</evidence>
<name>F2HH99_9CRYP</name>
<dbReference type="CDD" id="cd10014">
    <property type="entry name" value="TFIIA_gamma_C"/>
    <property type="match status" value="1"/>
</dbReference>
<dbReference type="InterPro" id="IPR009088">
    <property type="entry name" value="TFIIA_b-brl"/>
</dbReference>
<keyword evidence="9" id="KW-0542">Nucleomorph</keyword>
<evidence type="ECO:0000259" key="8">
    <source>
        <dbReference type="Pfam" id="PF02751"/>
    </source>
</evidence>
<evidence type="ECO:0000256" key="6">
    <source>
        <dbReference type="PIRNR" id="PIRNR009415"/>
    </source>
</evidence>
<dbReference type="GeneID" id="10447104"/>
<protein>
    <recommendedName>
        <fullName evidence="6">Transcription initiation factor IIA subunit 2</fullName>
    </recommendedName>
</protein>
<comment type="function">
    <text evidence="6">TFIIA is a component of the transcription machinery of RNA polymerase II and plays an important role in transcriptional activation.</text>
</comment>
<dbReference type="Gene3D" id="2.30.18.10">
    <property type="entry name" value="Transcription factor IIA (TFIIA), beta-barrel domain"/>
    <property type="match status" value="1"/>
</dbReference>
<evidence type="ECO:0000256" key="4">
    <source>
        <dbReference type="ARBA" id="ARBA00023163"/>
    </source>
</evidence>
<dbReference type="Pfam" id="PF02268">
    <property type="entry name" value="TFIIA_gamma_N"/>
    <property type="match status" value="1"/>
</dbReference>
<dbReference type="AlphaFoldDB" id="F2HH99"/>
<evidence type="ECO:0000256" key="2">
    <source>
        <dbReference type="ARBA" id="ARBA00007675"/>
    </source>
</evidence>
<dbReference type="InterPro" id="IPR003194">
    <property type="entry name" value="TFIIA_gsu"/>
</dbReference>
<comment type="subcellular location">
    <subcellularLocation>
        <location evidence="1 6">Nucleus</location>
    </subcellularLocation>
</comment>
<dbReference type="GO" id="GO:0006367">
    <property type="term" value="P:transcription initiation at RNA polymerase II promoter"/>
    <property type="evidence" value="ECO:0007669"/>
    <property type="project" value="InterPro"/>
</dbReference>
<organism evidence="9 10">
    <name type="scientific">Cryptomonas paramaecium</name>
    <dbReference type="NCBI Taxonomy" id="2898"/>
    <lineage>
        <taxon>Eukaryota</taxon>
        <taxon>Cryptophyceae</taxon>
        <taxon>Cryptomonadales</taxon>
        <taxon>Cryptomonadaceae</taxon>
        <taxon>Cryptomonas</taxon>
    </lineage>
</organism>
<accession>F2HH99</accession>
<gene>
    <name evidence="9" type="primary">tfIIA-S</name>
    <name evidence="9" type="ORF">CPARA_1gp037</name>
</gene>
<feature type="domain" description="Transcription initiation factor IIA gamma subunit N-terminal" evidence="7">
    <location>
        <begin position="3"/>
        <end position="45"/>
    </location>
</feature>
<feature type="domain" description="Transcription initiation factor IIA gamma subunit C-terminal" evidence="8">
    <location>
        <begin position="58"/>
        <end position="101"/>
    </location>
</feature>
<evidence type="ECO:0000256" key="3">
    <source>
        <dbReference type="ARBA" id="ARBA00023015"/>
    </source>
</evidence>
<proteinExistence type="inferred from homology"/>
<evidence type="ECO:0000313" key="9">
    <source>
        <dbReference type="EMBL" id="AEA38695.1"/>
    </source>
</evidence>
<dbReference type="EMBL" id="CP002172">
    <property type="protein sequence ID" value="AEA38695.1"/>
    <property type="molecule type" value="Genomic_DNA"/>
</dbReference>
<dbReference type="PANTHER" id="PTHR10966">
    <property type="entry name" value="TRANSCRIPTION INITIATION FACTOR IIA SUBUNIT 2"/>
    <property type="match status" value="1"/>
</dbReference>
<dbReference type="PIRSF" id="PIRSF009415">
    <property type="entry name" value="Hum_TFIIA_gamma"/>
    <property type="match status" value="1"/>
</dbReference>
<keyword evidence="4 6" id="KW-0804">Transcription</keyword>
<dbReference type="GO" id="GO:0003743">
    <property type="term" value="F:translation initiation factor activity"/>
    <property type="evidence" value="ECO:0007669"/>
    <property type="project" value="UniProtKB-KW"/>
</dbReference>
<dbReference type="Gene3D" id="1.10.287.190">
    <property type="entry name" value="Transcription factor IIA gamma subunit, alpha-helical domain"/>
    <property type="match status" value="1"/>
</dbReference>
<geneLocation type="nucleomorph" evidence="9"/>
<dbReference type="RefSeq" id="XP_003239593.1">
    <property type="nucleotide sequence ID" value="XM_003239545.1"/>
</dbReference>
<dbReference type="InterPro" id="IPR015871">
    <property type="entry name" value="TFIIA_gsu_C"/>
</dbReference>
<evidence type="ECO:0000256" key="5">
    <source>
        <dbReference type="ARBA" id="ARBA00023242"/>
    </source>
</evidence>
<dbReference type="GO" id="GO:0005672">
    <property type="term" value="C:transcription factor TFIIA complex"/>
    <property type="evidence" value="ECO:0007669"/>
    <property type="project" value="InterPro"/>
</dbReference>
<dbReference type="Pfam" id="PF02751">
    <property type="entry name" value="TFIIA_gamma_C"/>
    <property type="match status" value="1"/>
</dbReference>
<keyword evidence="9" id="KW-0648">Protein biosynthesis</keyword>
<reference evidence="9 10" key="1">
    <citation type="journal article" date="2011" name="Genome Biol. Evol.">
        <title>Complete nucleomorph genome sequence of the nonphotosynthetic alga Cryptomonas paramecium reveals a core nucleomorph gene set.</title>
        <authorList>
            <person name="Tanifuji G."/>
            <person name="Onodera N.T."/>
            <person name="Wheeler T.J."/>
            <person name="Dlutek M."/>
            <person name="Donaher N."/>
            <person name="Archibald J.M."/>
        </authorList>
    </citation>
    <scope>NUCLEOTIDE SEQUENCE [LARGE SCALE GENOMIC DNA]</scope>
    <source>
        <strain evidence="9 10">CCAP977/2A</strain>
    </source>
</reference>
<dbReference type="SUPFAM" id="SSF47396">
    <property type="entry name" value="Transcription factor IIA (TFIIA), alpha-helical domain"/>
    <property type="match status" value="1"/>
</dbReference>
<comment type="similarity">
    <text evidence="2 6">Belongs to the TFIIA subunit 2 family.</text>
</comment>
<dbReference type="InterPro" id="IPR015872">
    <property type="entry name" value="TFIIA_gsu_N"/>
</dbReference>
<keyword evidence="5 6" id="KW-0539">Nucleus</keyword>
<dbReference type="InterPro" id="IPR009083">
    <property type="entry name" value="TFIIA_a-hlx"/>
</dbReference>
<evidence type="ECO:0000256" key="1">
    <source>
        <dbReference type="ARBA" id="ARBA00004123"/>
    </source>
</evidence>
<dbReference type="SUPFAM" id="SSF50784">
    <property type="entry name" value="Transcription factor IIA (TFIIA), beta-barrel domain"/>
    <property type="match status" value="1"/>
</dbReference>